<sequence>MIPTFVAFFRKERERESERTGADEKPRPNAKCASQKQTHADVIWGKVLRSARPSAGSPSLCVLIFSFIRQQLGDQTHLRLSQHLAFFKSTGPGMLIDLPAVFEYTMADIVCEDLFVSGRFDDGEGACFGDAAGSRKIDLHIGIDGTSGGATGVMVLSDLESSAYTSTSASESDLEPCDVLMSDGDAYGDGDIALPKVAREPFWHQAPPDTEREIMLHSPGTLLDLHLTDTMSPFSSSASALEVDLALSAMSTPALSPPIAATPSPASSSVNSAASVALSLSLSEPGPIFALAPAPAPVPVPSPISLSSLKHAPPVSGPYTAPPGSAQTPFTQPLTQSASTITPAPTLMHPKLSRFNPADTPVPPSLRAGGRARKAASMSAAMPMPISVQTTPRG</sequence>
<dbReference type="OrthoDB" id="3270392at2759"/>
<feature type="compositionally biased region" description="Basic and acidic residues" evidence="1">
    <location>
        <begin position="12"/>
        <end position="27"/>
    </location>
</feature>
<comment type="caution">
    <text evidence="2">The sequence shown here is derived from an EMBL/GenBank/DDBJ whole genome shotgun (WGS) entry which is preliminary data.</text>
</comment>
<dbReference type="AlphaFoldDB" id="A0A4S4KXK2"/>
<protein>
    <submittedName>
        <fullName evidence="2">Uncharacterized protein</fullName>
    </submittedName>
</protein>
<dbReference type="Proteomes" id="UP000308199">
    <property type="component" value="Unassembled WGS sequence"/>
</dbReference>
<name>A0A4S4KXK2_9AGAM</name>
<keyword evidence="3" id="KW-1185">Reference proteome</keyword>
<evidence type="ECO:0000256" key="1">
    <source>
        <dbReference type="SAM" id="MobiDB-lite"/>
    </source>
</evidence>
<feature type="region of interest" description="Disordered" evidence="1">
    <location>
        <begin position="348"/>
        <end position="380"/>
    </location>
</feature>
<feature type="region of interest" description="Disordered" evidence="1">
    <location>
        <begin position="12"/>
        <end position="37"/>
    </location>
</feature>
<evidence type="ECO:0000313" key="3">
    <source>
        <dbReference type="Proteomes" id="UP000308199"/>
    </source>
</evidence>
<dbReference type="EMBL" id="SGPK01000436">
    <property type="protein sequence ID" value="THH03606.1"/>
    <property type="molecule type" value="Genomic_DNA"/>
</dbReference>
<proteinExistence type="predicted"/>
<organism evidence="2 3">
    <name type="scientific">Phellinidium pouzarii</name>
    <dbReference type="NCBI Taxonomy" id="167371"/>
    <lineage>
        <taxon>Eukaryota</taxon>
        <taxon>Fungi</taxon>
        <taxon>Dikarya</taxon>
        <taxon>Basidiomycota</taxon>
        <taxon>Agaricomycotina</taxon>
        <taxon>Agaricomycetes</taxon>
        <taxon>Hymenochaetales</taxon>
        <taxon>Hymenochaetaceae</taxon>
        <taxon>Phellinidium</taxon>
    </lineage>
</organism>
<gene>
    <name evidence="2" type="ORF">EW145_g6147</name>
</gene>
<reference evidence="2 3" key="1">
    <citation type="submission" date="2019-02" db="EMBL/GenBank/DDBJ databases">
        <title>Genome sequencing of the rare red list fungi Phellinidium pouzarii.</title>
        <authorList>
            <person name="Buettner E."/>
            <person name="Kellner H."/>
        </authorList>
    </citation>
    <scope>NUCLEOTIDE SEQUENCE [LARGE SCALE GENOMIC DNA]</scope>
    <source>
        <strain evidence="2 3">DSM 108285</strain>
    </source>
</reference>
<evidence type="ECO:0000313" key="2">
    <source>
        <dbReference type="EMBL" id="THH03606.1"/>
    </source>
</evidence>
<accession>A0A4S4KXK2</accession>